<accession>A0A812MRN9</accession>
<feature type="non-terminal residue" evidence="2">
    <location>
        <position position="1"/>
    </location>
</feature>
<dbReference type="AlphaFoldDB" id="A0A812MRN9"/>
<dbReference type="NCBIfam" id="TIGR00756">
    <property type="entry name" value="PPR"/>
    <property type="match status" value="1"/>
</dbReference>
<feature type="repeat" description="PPR" evidence="1">
    <location>
        <begin position="16"/>
        <end position="46"/>
    </location>
</feature>
<dbReference type="EMBL" id="CAJNIZ010008776">
    <property type="protein sequence ID" value="CAE7271479.1"/>
    <property type="molecule type" value="Genomic_DNA"/>
</dbReference>
<dbReference type="InterPro" id="IPR011990">
    <property type="entry name" value="TPR-like_helical_dom_sf"/>
</dbReference>
<evidence type="ECO:0000313" key="2">
    <source>
        <dbReference type="EMBL" id="CAE7271479.1"/>
    </source>
</evidence>
<organism evidence="2 3">
    <name type="scientific">Symbiodinium pilosum</name>
    <name type="common">Dinoflagellate</name>
    <dbReference type="NCBI Taxonomy" id="2952"/>
    <lineage>
        <taxon>Eukaryota</taxon>
        <taxon>Sar</taxon>
        <taxon>Alveolata</taxon>
        <taxon>Dinophyceae</taxon>
        <taxon>Suessiales</taxon>
        <taxon>Symbiodiniaceae</taxon>
        <taxon>Symbiodinium</taxon>
    </lineage>
</organism>
<comment type="caution">
    <text evidence="2">The sequence shown here is derived from an EMBL/GenBank/DDBJ whole genome shotgun (WGS) entry which is preliminary data.</text>
</comment>
<protein>
    <submittedName>
        <fullName evidence="2">Uncharacterized protein</fullName>
    </submittedName>
</protein>
<dbReference type="PROSITE" id="PS51375">
    <property type="entry name" value="PPR"/>
    <property type="match status" value="1"/>
</dbReference>
<dbReference type="Gene3D" id="1.25.40.10">
    <property type="entry name" value="Tetratricopeptide repeat domain"/>
    <property type="match status" value="1"/>
</dbReference>
<reference evidence="2" key="1">
    <citation type="submission" date="2021-02" db="EMBL/GenBank/DDBJ databases">
        <authorList>
            <person name="Dougan E. K."/>
            <person name="Rhodes N."/>
            <person name="Thang M."/>
            <person name="Chan C."/>
        </authorList>
    </citation>
    <scope>NUCLEOTIDE SEQUENCE</scope>
</reference>
<sequence>MAELILDNMPSDITPNILTYCSVMSSYVRVRQWQRALQVFGRLVRSYRPNAVAYTCAFQAMELAGPEWRAGPAQRLADRMQQDYLEPVDVVSLAAAQQATDGAEIPMAERTFQREVFVPAVL</sequence>
<evidence type="ECO:0000313" key="3">
    <source>
        <dbReference type="Proteomes" id="UP000649617"/>
    </source>
</evidence>
<keyword evidence="3" id="KW-1185">Reference proteome</keyword>
<dbReference type="OrthoDB" id="443284at2759"/>
<name>A0A812MRN9_SYMPI</name>
<proteinExistence type="predicted"/>
<dbReference type="InterPro" id="IPR002885">
    <property type="entry name" value="PPR_rpt"/>
</dbReference>
<gene>
    <name evidence="2" type="ORF">SPIL2461_LOCUS5973</name>
</gene>
<evidence type="ECO:0000256" key="1">
    <source>
        <dbReference type="PROSITE-ProRule" id="PRU00708"/>
    </source>
</evidence>
<dbReference type="Proteomes" id="UP000649617">
    <property type="component" value="Unassembled WGS sequence"/>
</dbReference>